<feature type="domain" description="FAD-binding FR-type" evidence="4">
    <location>
        <begin position="497"/>
        <end position="594"/>
    </location>
</feature>
<keyword evidence="2" id="KW-0472">Membrane</keyword>
<dbReference type="Gene3D" id="3.40.50.80">
    <property type="entry name" value="Nucleotide-binding domain of ferredoxin-NADP reductase (FNR) module"/>
    <property type="match status" value="1"/>
</dbReference>
<dbReference type="Pfam" id="PF00175">
    <property type="entry name" value="NAD_binding_1"/>
    <property type="match status" value="1"/>
</dbReference>
<comment type="caution">
    <text evidence="5">The sequence shown here is derived from an EMBL/GenBank/DDBJ whole genome shotgun (WGS) entry which is preliminary data.</text>
</comment>
<evidence type="ECO:0000259" key="4">
    <source>
        <dbReference type="PROSITE" id="PS51384"/>
    </source>
</evidence>
<evidence type="ECO:0000313" key="5">
    <source>
        <dbReference type="EMBL" id="RFN60359.1"/>
    </source>
</evidence>
<evidence type="ECO:0000259" key="3">
    <source>
        <dbReference type="PROSITE" id="PS50902"/>
    </source>
</evidence>
<evidence type="ECO:0000256" key="1">
    <source>
        <dbReference type="ARBA" id="ARBA00022630"/>
    </source>
</evidence>
<organism evidence="5 6">
    <name type="scientific">Marixanthomonas ophiurae</name>
    <dbReference type="NCBI Taxonomy" id="387659"/>
    <lineage>
        <taxon>Bacteria</taxon>
        <taxon>Pseudomonadati</taxon>
        <taxon>Bacteroidota</taxon>
        <taxon>Flavobacteriia</taxon>
        <taxon>Flavobacteriales</taxon>
        <taxon>Flavobacteriaceae</taxon>
        <taxon>Marixanthomonas</taxon>
    </lineage>
</organism>
<dbReference type="SUPFAM" id="SSF52218">
    <property type="entry name" value="Flavoproteins"/>
    <property type="match status" value="1"/>
</dbReference>
<reference evidence="5 6" key="1">
    <citation type="journal article" date="2007" name="Int. J. Syst. Evol. Microbiol.">
        <title>Marixanthomonas ophiurae gen. nov., sp. nov., a marine bacterium of the family Flavobacteriaceae isolated from a deep-sea brittle star.</title>
        <authorList>
            <person name="Romanenko L.A."/>
            <person name="Uchino M."/>
            <person name="Frolova G.M."/>
            <person name="Mikhailov V.V."/>
        </authorList>
    </citation>
    <scope>NUCLEOTIDE SEQUENCE [LARGE SCALE GENOMIC DNA]</scope>
    <source>
        <strain evidence="5 6">KMM 3046</strain>
    </source>
</reference>
<keyword evidence="1" id="KW-0285">Flavoprotein</keyword>
<dbReference type="Proteomes" id="UP000261082">
    <property type="component" value="Unassembled WGS sequence"/>
</dbReference>
<dbReference type="PANTHER" id="PTHR19384">
    <property type="entry name" value="NITRIC OXIDE SYNTHASE-RELATED"/>
    <property type="match status" value="1"/>
</dbReference>
<dbReference type="InterPro" id="IPR005625">
    <property type="entry name" value="PepSY-ass_TM"/>
</dbReference>
<dbReference type="Gene3D" id="3.40.50.360">
    <property type="match status" value="1"/>
</dbReference>
<dbReference type="SUPFAM" id="SSF52343">
    <property type="entry name" value="Ferredoxin reductase-like, C-terminal NADP-linked domain"/>
    <property type="match status" value="1"/>
</dbReference>
<dbReference type="PROSITE" id="PS50902">
    <property type="entry name" value="FLAVODOXIN_LIKE"/>
    <property type="match status" value="1"/>
</dbReference>
<dbReference type="InterPro" id="IPR001094">
    <property type="entry name" value="Flavdoxin-like"/>
</dbReference>
<dbReference type="InterPro" id="IPR008254">
    <property type="entry name" value="Flavodoxin/NO_synth"/>
</dbReference>
<dbReference type="GO" id="GO:0016491">
    <property type="term" value="F:oxidoreductase activity"/>
    <property type="evidence" value="ECO:0007669"/>
    <property type="project" value="InterPro"/>
</dbReference>
<dbReference type="InterPro" id="IPR001433">
    <property type="entry name" value="OxRdtase_FAD/NAD-bd"/>
</dbReference>
<sequence>MTLSIWRYSHLALAVSSFVFIVIASVTGIILAVEPVSEQLKPFAIPEAQEISVGETVAVLQNKYDEVLWVEVDHNDFVSASVITEEGTSETFYINPITGEKVGELIEQHPIFSFATNVHRSLFLKSTGRFIVGLVSFLLFLIAVTGVILIIKRQGSVKRFFSKISKESFNQHYHVYFGRLFLIPIIILTVTGVYLSLEKFSLLPEYKITHDVDYDTIAETPVREVIVFPAFQNSPLTDLKRLEFPFSPDPEDYYIAKFSNKEVLVNQFTGEVLSEYEYPVVAWASSWSMALHTGRGSILWSVILLIACFSILFFIYSGFAMTLRRRKKTGAFKNKYTKDKSEYIILVGSETGNTFDFARQFQQALLQTGKKVYVSELNTYTTYKKARQLFVFTATYGQGEAPANATNFLKLLEKKKQDHPVHFSVVGFGSLAYEDYCQFAIDVDKTLQQHPNFHQELPIYKINNQDATDFEHWAIRWATQHNLHLQLEPLDTDKKIATQHNFTVINRTELNKDDTFILQLRPSKKQVFESGDLLEVIPPNERIARLYSIAEVAGDIVLSIKRHEYGACSSYFSSCKVGDNVKGIISKNESFHLPEQAQHVLLIANGTGIAPFLGMIATHAATKEINLFWGGKTQESFDLYASYLEETNLKTKQLAYSQEGNKQYVQDRLAEQKEMVAKLLQQKAMIMICGSIAMQKEVLSVLEKILIEYKMEVTINDLEQQGLLAMDCY</sequence>
<dbReference type="InterPro" id="IPR017927">
    <property type="entry name" value="FAD-bd_FR_type"/>
</dbReference>
<dbReference type="Pfam" id="PF00258">
    <property type="entry name" value="Flavodoxin_1"/>
    <property type="match status" value="1"/>
</dbReference>
<dbReference type="GO" id="GO:0005829">
    <property type="term" value="C:cytosol"/>
    <property type="evidence" value="ECO:0007669"/>
    <property type="project" value="TreeGrafter"/>
</dbReference>
<dbReference type="SUPFAM" id="SSF63380">
    <property type="entry name" value="Riboflavin synthase domain-like"/>
    <property type="match status" value="1"/>
</dbReference>
<keyword evidence="6" id="KW-1185">Reference proteome</keyword>
<feature type="transmembrane region" description="Helical" evidence="2">
    <location>
        <begin position="298"/>
        <end position="319"/>
    </location>
</feature>
<dbReference type="PRINTS" id="PR00369">
    <property type="entry name" value="FLAVODOXIN"/>
</dbReference>
<dbReference type="OrthoDB" id="9789468at2"/>
<dbReference type="Gene3D" id="2.40.30.10">
    <property type="entry name" value="Translation factors"/>
    <property type="match status" value="1"/>
</dbReference>
<proteinExistence type="predicted"/>
<feature type="transmembrane region" description="Helical" evidence="2">
    <location>
        <begin position="130"/>
        <end position="152"/>
    </location>
</feature>
<feature type="transmembrane region" description="Helical" evidence="2">
    <location>
        <begin position="12"/>
        <end position="33"/>
    </location>
</feature>
<dbReference type="InterPro" id="IPR017938">
    <property type="entry name" value="Riboflavin_synthase-like_b-brl"/>
</dbReference>
<dbReference type="AlphaFoldDB" id="A0A3E1QDX3"/>
<feature type="transmembrane region" description="Helical" evidence="2">
    <location>
        <begin position="173"/>
        <end position="197"/>
    </location>
</feature>
<evidence type="ECO:0000313" key="6">
    <source>
        <dbReference type="Proteomes" id="UP000261082"/>
    </source>
</evidence>
<dbReference type="PROSITE" id="PS51384">
    <property type="entry name" value="FAD_FR"/>
    <property type="match status" value="1"/>
</dbReference>
<accession>A0A3E1QDX3</accession>
<dbReference type="GO" id="GO:0050660">
    <property type="term" value="F:flavin adenine dinucleotide binding"/>
    <property type="evidence" value="ECO:0007669"/>
    <property type="project" value="TreeGrafter"/>
</dbReference>
<keyword evidence="2" id="KW-1133">Transmembrane helix</keyword>
<protein>
    <submittedName>
        <fullName evidence="5">FAD-binding oxidoreductase</fullName>
    </submittedName>
</protein>
<dbReference type="Pfam" id="PF03929">
    <property type="entry name" value="PepSY_TM"/>
    <property type="match status" value="1"/>
</dbReference>
<dbReference type="InterPro" id="IPR039261">
    <property type="entry name" value="FNR_nucleotide-bd"/>
</dbReference>
<evidence type="ECO:0000256" key="2">
    <source>
        <dbReference type="SAM" id="Phobius"/>
    </source>
</evidence>
<keyword evidence="2" id="KW-0812">Transmembrane</keyword>
<dbReference type="EMBL" id="QVID01000001">
    <property type="protein sequence ID" value="RFN60359.1"/>
    <property type="molecule type" value="Genomic_DNA"/>
</dbReference>
<dbReference type="GO" id="GO:0010181">
    <property type="term" value="F:FMN binding"/>
    <property type="evidence" value="ECO:0007669"/>
    <property type="project" value="InterPro"/>
</dbReference>
<dbReference type="RefSeq" id="WP_117159418.1">
    <property type="nucleotide sequence ID" value="NZ_QVID01000001.1"/>
</dbReference>
<feature type="domain" description="Flavodoxin-like" evidence="3">
    <location>
        <begin position="343"/>
        <end position="482"/>
    </location>
</feature>
<name>A0A3E1QDX3_9FLAO</name>
<dbReference type="InterPro" id="IPR029039">
    <property type="entry name" value="Flavoprotein-like_sf"/>
</dbReference>
<gene>
    <name evidence="5" type="ORF">DZ858_10065</name>
</gene>